<sequence>MCRRMFEDHELHEMLKNKRFDVVLSETFDFCGLYLADYLEMPALISVYTGSRLNALTNALGEPSIIHYFPGTYIRHN</sequence>
<organism evidence="2 3">
    <name type="scientific">Caenorhabditis japonica</name>
    <dbReference type="NCBI Taxonomy" id="281687"/>
    <lineage>
        <taxon>Eukaryota</taxon>
        <taxon>Metazoa</taxon>
        <taxon>Ecdysozoa</taxon>
        <taxon>Nematoda</taxon>
        <taxon>Chromadorea</taxon>
        <taxon>Rhabditida</taxon>
        <taxon>Rhabditina</taxon>
        <taxon>Rhabditomorpha</taxon>
        <taxon>Rhabditoidea</taxon>
        <taxon>Rhabditidae</taxon>
        <taxon>Peloderinae</taxon>
        <taxon>Caenorhabditis</taxon>
    </lineage>
</organism>
<reference evidence="3" key="1">
    <citation type="submission" date="2010-08" db="EMBL/GenBank/DDBJ databases">
        <authorList>
            <consortium name="Caenorhabditis japonica Sequencing Consortium"/>
            <person name="Wilson R.K."/>
        </authorList>
    </citation>
    <scope>NUCLEOTIDE SEQUENCE [LARGE SCALE GENOMIC DNA]</scope>
    <source>
        <strain evidence="3">DF5081</strain>
    </source>
</reference>
<dbReference type="Proteomes" id="UP000005237">
    <property type="component" value="Unassembled WGS sequence"/>
</dbReference>
<keyword evidence="1" id="KW-0808">Transferase</keyword>
<evidence type="ECO:0000256" key="1">
    <source>
        <dbReference type="ARBA" id="ARBA00022679"/>
    </source>
</evidence>
<dbReference type="SUPFAM" id="SSF53756">
    <property type="entry name" value="UDP-Glycosyltransferase/glycogen phosphorylase"/>
    <property type="match status" value="1"/>
</dbReference>
<name>A0A8R1IZ58_CAEJA</name>
<dbReference type="Pfam" id="PF00201">
    <property type="entry name" value="UDPGT"/>
    <property type="match status" value="1"/>
</dbReference>
<evidence type="ECO:0000313" key="3">
    <source>
        <dbReference type="Proteomes" id="UP000005237"/>
    </source>
</evidence>
<dbReference type="EnsemblMetazoa" id="CJA41302.1">
    <property type="protein sequence ID" value="CJA41302.1"/>
    <property type="gene ID" value="WBGene00217150"/>
</dbReference>
<proteinExistence type="predicted"/>
<dbReference type="GO" id="GO:0008194">
    <property type="term" value="F:UDP-glycosyltransferase activity"/>
    <property type="evidence" value="ECO:0007669"/>
    <property type="project" value="InterPro"/>
</dbReference>
<dbReference type="InterPro" id="IPR002213">
    <property type="entry name" value="UDP_glucos_trans"/>
</dbReference>
<protein>
    <submittedName>
        <fullName evidence="2">Glucuronosyltransferase</fullName>
    </submittedName>
</protein>
<dbReference type="AlphaFoldDB" id="A0A8R1IZ58"/>
<evidence type="ECO:0000313" key="2">
    <source>
        <dbReference type="EnsemblMetazoa" id="CJA41302.1"/>
    </source>
</evidence>
<reference evidence="2" key="2">
    <citation type="submission" date="2022-06" db="UniProtKB">
        <authorList>
            <consortium name="EnsemblMetazoa"/>
        </authorList>
    </citation>
    <scope>IDENTIFICATION</scope>
    <source>
        <strain evidence="2">DF5081</strain>
    </source>
</reference>
<accession>A0A8R1IZ58</accession>
<keyword evidence="3" id="KW-1185">Reference proteome</keyword>